<dbReference type="Proteomes" id="UP000035680">
    <property type="component" value="Unassembled WGS sequence"/>
</dbReference>
<protein>
    <submittedName>
        <fullName evidence="2">RT_RNaseH_2 domain-containing protein</fullName>
    </submittedName>
</protein>
<reference evidence="2" key="2">
    <citation type="submission" date="2015-08" db="UniProtKB">
        <authorList>
            <consortium name="WormBaseParasite"/>
        </authorList>
    </citation>
    <scope>IDENTIFICATION</scope>
</reference>
<accession>A0A0K0FHY4</accession>
<sequence>MQRVLGKLNFVARHISKFSMIVKNLYPKNKNYDWNDVKEAAWCKLMEAIKVYHEFKIPSINEMLYCTHNYEDNGIRIETFFYVDNVIKDENKRLFDIYMRQLKGSEMSYNLIEKELLSLSEYLSKWKDYARMPCVITYNKVIQSIFSCDTCLEYSNRVQRLAASIIYSNAKIVHITGVKFKIVKITQHPVGKNEYLA</sequence>
<evidence type="ECO:0000313" key="2">
    <source>
        <dbReference type="WBParaSite" id="SVE_0850000.1"/>
    </source>
</evidence>
<organism evidence="1 2">
    <name type="scientific">Strongyloides venezuelensis</name>
    <name type="common">Threadworm</name>
    <dbReference type="NCBI Taxonomy" id="75913"/>
    <lineage>
        <taxon>Eukaryota</taxon>
        <taxon>Metazoa</taxon>
        <taxon>Ecdysozoa</taxon>
        <taxon>Nematoda</taxon>
        <taxon>Chromadorea</taxon>
        <taxon>Rhabditida</taxon>
        <taxon>Tylenchina</taxon>
        <taxon>Panagrolaimomorpha</taxon>
        <taxon>Strongyloidoidea</taxon>
        <taxon>Strongyloididae</taxon>
        <taxon>Strongyloides</taxon>
    </lineage>
</organism>
<proteinExistence type="predicted"/>
<reference evidence="1" key="1">
    <citation type="submission" date="2014-07" db="EMBL/GenBank/DDBJ databases">
        <authorList>
            <person name="Martin A.A"/>
            <person name="De Silva N."/>
        </authorList>
    </citation>
    <scope>NUCLEOTIDE SEQUENCE</scope>
</reference>
<dbReference type="SUPFAM" id="SSF56672">
    <property type="entry name" value="DNA/RNA polymerases"/>
    <property type="match status" value="1"/>
</dbReference>
<keyword evidence="1" id="KW-1185">Reference proteome</keyword>
<dbReference type="InterPro" id="IPR043502">
    <property type="entry name" value="DNA/RNA_pol_sf"/>
</dbReference>
<dbReference type="AlphaFoldDB" id="A0A0K0FHY4"/>
<name>A0A0K0FHY4_STRVS</name>
<evidence type="ECO:0000313" key="1">
    <source>
        <dbReference type="Proteomes" id="UP000035680"/>
    </source>
</evidence>
<dbReference type="WBParaSite" id="SVE_0850000.1">
    <property type="protein sequence ID" value="SVE_0850000.1"/>
    <property type="gene ID" value="SVE_0850000"/>
</dbReference>